<dbReference type="SUPFAM" id="SSF53474">
    <property type="entry name" value="alpha/beta-Hydrolases"/>
    <property type="match status" value="1"/>
</dbReference>
<dbReference type="InterPro" id="IPR029058">
    <property type="entry name" value="AB_hydrolase_fold"/>
</dbReference>
<feature type="compositionally biased region" description="Basic and acidic residues" evidence="2">
    <location>
        <begin position="626"/>
        <end position="639"/>
    </location>
</feature>
<dbReference type="PANTHER" id="PTHR43903">
    <property type="entry name" value="NEUROLIGIN"/>
    <property type="match status" value="1"/>
</dbReference>
<dbReference type="InterPro" id="IPR051093">
    <property type="entry name" value="Neuroligin/BSAL"/>
</dbReference>
<evidence type="ECO:0000313" key="6">
    <source>
        <dbReference type="Proteomes" id="UP001519460"/>
    </source>
</evidence>
<evidence type="ECO:0000259" key="4">
    <source>
        <dbReference type="Pfam" id="PF00135"/>
    </source>
</evidence>
<proteinExistence type="inferred from homology"/>
<dbReference type="Pfam" id="PF00135">
    <property type="entry name" value="COesterase"/>
    <property type="match status" value="1"/>
</dbReference>
<accession>A0ABD0KHT3</accession>
<reference evidence="5 6" key="1">
    <citation type="journal article" date="2023" name="Sci. Data">
        <title>Genome assembly of the Korean intertidal mud-creeper Batillaria attramentaria.</title>
        <authorList>
            <person name="Patra A.K."/>
            <person name="Ho P.T."/>
            <person name="Jun S."/>
            <person name="Lee S.J."/>
            <person name="Kim Y."/>
            <person name="Won Y.J."/>
        </authorList>
    </citation>
    <scope>NUCLEOTIDE SEQUENCE [LARGE SCALE GENOMIC DNA]</scope>
    <source>
        <strain evidence="5">Wonlab-2016</strain>
    </source>
</reference>
<feature type="chain" id="PRO_5044878175" description="Carboxylesterase type B domain-containing protein" evidence="3">
    <location>
        <begin position="25"/>
        <end position="692"/>
    </location>
</feature>
<dbReference type="Gene3D" id="3.40.50.1820">
    <property type="entry name" value="alpha/beta hydrolase"/>
    <property type="match status" value="1"/>
</dbReference>
<evidence type="ECO:0000313" key="5">
    <source>
        <dbReference type="EMBL" id="KAK7486602.1"/>
    </source>
</evidence>
<keyword evidence="3" id="KW-0732">Signal</keyword>
<name>A0ABD0KHT3_9CAEN</name>
<feature type="signal peptide" evidence="3">
    <location>
        <begin position="1"/>
        <end position="24"/>
    </location>
</feature>
<organism evidence="5 6">
    <name type="scientific">Batillaria attramentaria</name>
    <dbReference type="NCBI Taxonomy" id="370345"/>
    <lineage>
        <taxon>Eukaryota</taxon>
        <taxon>Metazoa</taxon>
        <taxon>Spiralia</taxon>
        <taxon>Lophotrochozoa</taxon>
        <taxon>Mollusca</taxon>
        <taxon>Gastropoda</taxon>
        <taxon>Caenogastropoda</taxon>
        <taxon>Sorbeoconcha</taxon>
        <taxon>Cerithioidea</taxon>
        <taxon>Batillariidae</taxon>
        <taxon>Batillaria</taxon>
    </lineage>
</organism>
<protein>
    <recommendedName>
        <fullName evidence="4">Carboxylesterase type B domain-containing protein</fullName>
    </recommendedName>
</protein>
<evidence type="ECO:0000256" key="2">
    <source>
        <dbReference type="SAM" id="MobiDB-lite"/>
    </source>
</evidence>
<evidence type="ECO:0000256" key="1">
    <source>
        <dbReference type="ARBA" id="ARBA00005964"/>
    </source>
</evidence>
<dbReference type="Proteomes" id="UP001519460">
    <property type="component" value="Unassembled WGS sequence"/>
</dbReference>
<keyword evidence="6" id="KW-1185">Reference proteome</keyword>
<dbReference type="EMBL" id="JACVVK020000176">
    <property type="protein sequence ID" value="KAK7486602.1"/>
    <property type="molecule type" value="Genomic_DNA"/>
</dbReference>
<dbReference type="InterPro" id="IPR002018">
    <property type="entry name" value="CarbesteraseB"/>
</dbReference>
<evidence type="ECO:0000256" key="3">
    <source>
        <dbReference type="SAM" id="SignalP"/>
    </source>
</evidence>
<dbReference type="AlphaFoldDB" id="A0ABD0KHT3"/>
<comment type="similarity">
    <text evidence="1">Belongs to the type-B carboxylesterase/lipase family.</text>
</comment>
<feature type="domain" description="Carboxylesterase type B" evidence="4">
    <location>
        <begin position="32"/>
        <end position="537"/>
    </location>
</feature>
<gene>
    <name evidence="5" type="ORF">BaRGS_00022127</name>
</gene>
<sequence length="692" mass="76400">MACTCCTTAFSLLCLFLYSPPSQAQPFQRVTFTTPSGKVVGRMMTVSGETVYQFLGVPFAQPPTGQLRFKKPVPVRPWNVDLDATEFAPSCPQPGWGADMGIDMKHLSEDCLYLNIYTKVRPTQTRSSSDLKAVMVWIHGGGFLAGGAMGFDGSLMAVRGDVVVVAINYRLGMLGWMSTLDDASPGNYGQWDQRQALLWVRDNIAAFGGDPGKVTPFGESAGGYSIGLHALSPLNTGLFQRAVMQSGTALNLRTIALDPVGFAKRVARILGCDDVDHRAMMTSAETDTLEYILHVAPVVDGELVKEDPRKLFGEDYRDQVPFWTLDAMVGSTNTEGSLVLTPLRPWHEQLNFDPMDGIPTRVLCTNISVALARDYYGGSEEVARAICRKYTSDQSDEDQARKIADMYGDMMFQQAAVETNELHVKGKEDGRRTFQYVFSHMPVTSYYRRFPWFRGAAHGAEVNFLVGQDHVDDNETDLSNAMIDGWTNFAKFGTPNDPNSRGTFQWPEYDLTTRAYTDLDQTISVKHNLYPDRMDFWLRQIPAMLGGGTNGSSNGAGSFRCSCMMGRSVARLFLILAERQVKTVPTPKTNRRAGQRVGPLHGHVVVMAGGGVQPLAKLQTQSEVSKNSDEDSDTARDSDISPIAHTPDLRTWVPTADTQLQCLKGLATEKAARVWADFLAVEQNFRVRSFAM</sequence>
<comment type="caution">
    <text evidence="5">The sequence shown here is derived from an EMBL/GenBank/DDBJ whole genome shotgun (WGS) entry which is preliminary data.</text>
</comment>
<feature type="region of interest" description="Disordered" evidence="2">
    <location>
        <begin position="619"/>
        <end position="647"/>
    </location>
</feature>